<dbReference type="NCBIfam" id="TIGR03187">
    <property type="entry name" value="DGQHR"/>
    <property type="match status" value="1"/>
</dbReference>
<dbReference type="KEGG" id="ttq:NIES37_30070"/>
<gene>
    <name evidence="2" type="ORF">NIES37_30070</name>
</gene>
<evidence type="ECO:0000313" key="3">
    <source>
        <dbReference type="Proteomes" id="UP000218785"/>
    </source>
</evidence>
<dbReference type="AlphaFoldDB" id="A0A1Z4MZV1"/>
<evidence type="ECO:0000313" key="2">
    <source>
        <dbReference type="EMBL" id="BAY99028.1"/>
    </source>
</evidence>
<organism evidence="2 3">
    <name type="scientific">Tolypothrix tenuis PCC 7101</name>
    <dbReference type="NCBI Taxonomy" id="231146"/>
    <lineage>
        <taxon>Bacteria</taxon>
        <taxon>Bacillati</taxon>
        <taxon>Cyanobacteriota</taxon>
        <taxon>Cyanophyceae</taxon>
        <taxon>Nostocales</taxon>
        <taxon>Tolypothrichaceae</taxon>
        <taxon>Tolypothrix</taxon>
    </lineage>
</organism>
<reference evidence="2 3" key="1">
    <citation type="submission" date="2017-06" db="EMBL/GenBank/DDBJ databases">
        <title>Genome sequencing of cyanobaciteial culture collection at National Institute for Environmental Studies (NIES).</title>
        <authorList>
            <person name="Hirose Y."/>
            <person name="Shimura Y."/>
            <person name="Fujisawa T."/>
            <person name="Nakamura Y."/>
            <person name="Kawachi M."/>
        </authorList>
    </citation>
    <scope>NUCLEOTIDE SEQUENCE [LARGE SCALE GENOMIC DNA]</scope>
    <source>
        <strain evidence="2 3">NIES-37</strain>
    </source>
</reference>
<accession>A0A1Z4MZV1</accession>
<name>A0A1Z4MZV1_9CYAN</name>
<dbReference type="EMBL" id="AP018248">
    <property type="protein sequence ID" value="BAY99028.1"/>
    <property type="molecule type" value="Genomic_DNA"/>
</dbReference>
<dbReference type="RefSeq" id="WP_190445815.1">
    <property type="nucleotide sequence ID" value="NZ_CAWNJS010000001.1"/>
</dbReference>
<evidence type="ECO:0000256" key="1">
    <source>
        <dbReference type="SAM" id="MobiDB-lite"/>
    </source>
</evidence>
<dbReference type="CDD" id="cd16414">
    <property type="entry name" value="dndB_like"/>
    <property type="match status" value="1"/>
</dbReference>
<feature type="region of interest" description="Disordered" evidence="1">
    <location>
        <begin position="425"/>
        <end position="451"/>
    </location>
</feature>
<dbReference type="Proteomes" id="UP000218785">
    <property type="component" value="Chromosome"/>
</dbReference>
<dbReference type="InterPro" id="IPR017642">
    <property type="entry name" value="DNA_S_mod_DndB"/>
</dbReference>
<protein>
    <submittedName>
        <fullName evidence="2">DGQHR domain protein</fullName>
    </submittedName>
</protein>
<dbReference type="Pfam" id="PF14072">
    <property type="entry name" value="DndB"/>
    <property type="match status" value="1"/>
</dbReference>
<proteinExistence type="predicted"/>
<sequence>MADYVPALKARMGDWQYYVTVMKLGKVSRECRLAEEIHANKDLDELIQRAIQDRVQKEMVPYLLNESQRFYGALVVAVYGGDPEFSPVRVAEHQLIDDRDKSSYGFGLLRFDGSQIYYALDGQHRLKSIQEAIAKNPDLAQEEISVIILKHEQTKEGLERTRRLFSTLNRRAKPTSSGMNIAIDEDDSIAIVSRRLVKENEVIKGLVLTSLGSKQISPAKSHDPYITTLAAFYETNEILLSAYEGGLEIDKNFKQFRPSNDELDAYYNFLEKLWILMLEKCPGFTPILKGRKKPGDIRKRMDSEGILVLDNTGKPIAGGSVFARPIGQFVIAEVIKLALIQGKPMEDTIEAIMTNISMDIDQSPWVRVIWNPSIQRIMGTQSERQLLVSIISHSLGLKIKWKVRELKQKYRDNIEDQKASLLSPIAWSGNQNNTSTESEDDSEENEFMENE</sequence>
<dbReference type="InterPro" id="IPR017601">
    <property type="entry name" value="DGQHR-contain_dom"/>
</dbReference>
<keyword evidence="3" id="KW-1185">Reference proteome</keyword>
<feature type="compositionally biased region" description="Acidic residues" evidence="1">
    <location>
        <begin position="437"/>
        <end position="451"/>
    </location>
</feature>